<evidence type="ECO:0000259" key="4">
    <source>
        <dbReference type="PROSITE" id="PS51352"/>
    </source>
</evidence>
<proteinExistence type="inferred from homology"/>
<evidence type="ECO:0000256" key="2">
    <source>
        <dbReference type="SAM" id="MobiDB-lite"/>
    </source>
</evidence>
<sequence>MGHFPTLLLLWLSVALVHLVGVQKGKALAENQPEEARGDLSRDLELEEEAVLTLNQHSFAQALQEYRLLLVLFYAPWSELCQALAPEYAKAAALLKEEAAAAALRLAKVDATEELELKEEFRVAGYPTFKLFWEGNRTHPTDYTGQREAEAIVTWMRRKAGPSALLLTGEAEAAAFLDANAVAAIGFFHVSHSRAPVGFLGIAGASPSRLLLGRGRGTSEAPHTAKAGPLGSFRVRAWCLARGGLEPGGCCHGAQAHWLPFSPQDLQSEDVRLFYEVARDVSDVAMALTDRPELFQKYGILGATVTFFRKKDNKDNDDAPRADFPVDEDLGLKAAELAHFLAVQSLELVMEFTDQVGVGGSQTQNSSKIFGAKIPNHLLLFINKTVESQVQLLGSFQGAASAFRGQVLFVLADVHGEGAKLLHFFGLKSHEVPALRFIHIETNKKYRLGTEEGLSAPVISTFCQAVLEGRVQPHLMSEEVPDDWDQRQVKVLVGHNFEQVALDETKDVFVNQLCPPDAPWCPHSKAMAPVWEELGKKYQGHPNIVIAEMDATANEVADLPIHAYPTLYYFPAQQGRKMTEYQGARDLESFSRFLESGGEPSPQEEPVEAETPKELKENQTRPPGAQESRNEL</sequence>
<feature type="chain" id="PRO_5046142673" description="Thioredoxin domain-containing protein" evidence="3">
    <location>
        <begin position="28"/>
        <end position="632"/>
    </location>
</feature>
<evidence type="ECO:0000313" key="6">
    <source>
        <dbReference type="Proteomes" id="UP000826234"/>
    </source>
</evidence>
<dbReference type="PROSITE" id="PS51352">
    <property type="entry name" value="THIOREDOXIN_2"/>
    <property type="match status" value="2"/>
</dbReference>
<keyword evidence="3" id="KW-0732">Signal</keyword>
<dbReference type="SUPFAM" id="SSF52833">
    <property type="entry name" value="Thioredoxin-like"/>
    <property type="match status" value="4"/>
</dbReference>
<feature type="compositionally biased region" description="Basic and acidic residues" evidence="2">
    <location>
        <begin position="610"/>
        <end position="619"/>
    </location>
</feature>
<evidence type="ECO:0000256" key="3">
    <source>
        <dbReference type="SAM" id="SignalP"/>
    </source>
</evidence>
<dbReference type="EMBL" id="JAIPUX010000026">
    <property type="protein sequence ID" value="KAH0632096.1"/>
    <property type="molecule type" value="Genomic_DNA"/>
</dbReference>
<dbReference type="CDD" id="cd02982">
    <property type="entry name" value="PDI_b'_family"/>
    <property type="match status" value="1"/>
</dbReference>
<feature type="domain" description="Thioredoxin" evidence="4">
    <location>
        <begin position="450"/>
        <end position="599"/>
    </location>
</feature>
<comment type="caution">
    <text evidence="5">The sequence shown here is derived from an EMBL/GenBank/DDBJ whole genome shotgun (WGS) entry which is preliminary data.</text>
</comment>
<evidence type="ECO:0000313" key="5">
    <source>
        <dbReference type="EMBL" id="KAH0632096.1"/>
    </source>
</evidence>
<keyword evidence="6" id="KW-1185">Reference proteome</keyword>
<gene>
    <name evidence="5" type="ORF">JD844_020159</name>
</gene>
<dbReference type="PANTHER" id="PTHR18929:SF93">
    <property type="entry name" value="PROTEIN DISULFIDE-ISOMERASE A2"/>
    <property type="match status" value="1"/>
</dbReference>
<feature type="signal peptide" evidence="3">
    <location>
        <begin position="1"/>
        <end position="27"/>
    </location>
</feature>
<name>A0ABQ7TRW7_PHRPL</name>
<dbReference type="CDD" id="cd02995">
    <property type="entry name" value="PDI_a_PDI_a'_C"/>
    <property type="match status" value="1"/>
</dbReference>
<feature type="domain" description="Thioredoxin" evidence="4">
    <location>
        <begin position="35"/>
        <end position="161"/>
    </location>
</feature>
<organism evidence="5 6">
    <name type="scientific">Phrynosoma platyrhinos</name>
    <name type="common">Desert horned lizard</name>
    <dbReference type="NCBI Taxonomy" id="52577"/>
    <lineage>
        <taxon>Eukaryota</taxon>
        <taxon>Metazoa</taxon>
        <taxon>Chordata</taxon>
        <taxon>Craniata</taxon>
        <taxon>Vertebrata</taxon>
        <taxon>Euteleostomi</taxon>
        <taxon>Lepidosauria</taxon>
        <taxon>Squamata</taxon>
        <taxon>Bifurcata</taxon>
        <taxon>Unidentata</taxon>
        <taxon>Episquamata</taxon>
        <taxon>Toxicofera</taxon>
        <taxon>Iguania</taxon>
        <taxon>Phrynosomatidae</taxon>
        <taxon>Phrynosomatinae</taxon>
        <taxon>Phrynosoma</taxon>
    </lineage>
</organism>
<feature type="region of interest" description="Disordered" evidence="2">
    <location>
        <begin position="588"/>
        <end position="632"/>
    </location>
</feature>
<dbReference type="PANTHER" id="PTHR18929">
    <property type="entry name" value="PROTEIN DISULFIDE ISOMERASE"/>
    <property type="match status" value="1"/>
</dbReference>
<evidence type="ECO:0000256" key="1">
    <source>
        <dbReference type="ARBA" id="ARBA00006347"/>
    </source>
</evidence>
<dbReference type="InterPro" id="IPR013766">
    <property type="entry name" value="Thioredoxin_domain"/>
</dbReference>
<comment type="similarity">
    <text evidence="1">Belongs to the protein disulfide isomerase family.</text>
</comment>
<dbReference type="CDD" id="cd02981">
    <property type="entry name" value="PDI_b_family"/>
    <property type="match status" value="1"/>
</dbReference>
<accession>A0ABQ7TRW7</accession>
<protein>
    <recommendedName>
        <fullName evidence="4">Thioredoxin domain-containing protein</fullName>
    </recommendedName>
</protein>
<dbReference type="Gene3D" id="3.40.30.10">
    <property type="entry name" value="Glutaredoxin"/>
    <property type="match status" value="4"/>
</dbReference>
<reference evidence="5 6" key="1">
    <citation type="journal article" date="2022" name="Gigascience">
        <title>A chromosome-level genome assembly and annotation of the desert horned lizard, Phrynosoma platyrhinos, provides insight into chromosomal rearrangements among reptiles.</title>
        <authorList>
            <person name="Koochekian N."/>
            <person name="Ascanio A."/>
            <person name="Farleigh K."/>
            <person name="Card D.C."/>
            <person name="Schield D.R."/>
            <person name="Castoe T.A."/>
            <person name="Jezkova T."/>
        </authorList>
    </citation>
    <scope>NUCLEOTIDE SEQUENCE [LARGE SCALE GENOMIC DNA]</scope>
    <source>
        <strain evidence="5">NK-2021</strain>
    </source>
</reference>
<dbReference type="InterPro" id="IPR036249">
    <property type="entry name" value="Thioredoxin-like_sf"/>
</dbReference>
<dbReference type="Pfam" id="PF00085">
    <property type="entry name" value="Thioredoxin"/>
    <property type="match status" value="2"/>
</dbReference>
<dbReference type="Proteomes" id="UP000826234">
    <property type="component" value="Unassembled WGS sequence"/>
</dbReference>
<dbReference type="CDD" id="cd02961">
    <property type="entry name" value="PDI_a_family"/>
    <property type="match status" value="1"/>
</dbReference>
<dbReference type="Pfam" id="PF13848">
    <property type="entry name" value="Thioredoxin_6"/>
    <property type="match status" value="1"/>
</dbReference>